<dbReference type="SUPFAM" id="SSF48208">
    <property type="entry name" value="Six-hairpin glycosidases"/>
    <property type="match status" value="1"/>
</dbReference>
<dbReference type="EnsemblMetazoa" id="LLOJ008655-RA">
    <property type="protein sequence ID" value="LLOJ008655-PA"/>
    <property type="gene ID" value="LLOJ008655"/>
</dbReference>
<dbReference type="GO" id="GO:0004555">
    <property type="term" value="F:alpha,alpha-trehalase activity"/>
    <property type="evidence" value="ECO:0007669"/>
    <property type="project" value="UniProtKB-EC"/>
</dbReference>
<dbReference type="InterPro" id="IPR001661">
    <property type="entry name" value="Glyco_hydro_37"/>
</dbReference>
<dbReference type="GO" id="GO:0005993">
    <property type="term" value="P:trehalose catabolic process"/>
    <property type="evidence" value="ECO:0007669"/>
    <property type="project" value="TreeGrafter"/>
</dbReference>
<keyword evidence="8" id="KW-0732">Signal</keyword>
<feature type="signal peptide" evidence="8">
    <location>
        <begin position="1"/>
        <end position="24"/>
    </location>
</feature>
<evidence type="ECO:0000256" key="4">
    <source>
        <dbReference type="ARBA" id="ARBA00019905"/>
    </source>
</evidence>
<dbReference type="VEuPathDB" id="VectorBase:LLONM1_000851"/>
<dbReference type="AlphaFoldDB" id="A0A1B0CUM0"/>
<evidence type="ECO:0000256" key="1">
    <source>
        <dbReference type="ARBA" id="ARBA00001576"/>
    </source>
</evidence>
<feature type="chain" id="PRO_5044555518" description="Trehalase" evidence="8">
    <location>
        <begin position="25"/>
        <end position="633"/>
    </location>
</feature>
<evidence type="ECO:0000256" key="2">
    <source>
        <dbReference type="ARBA" id="ARBA00005615"/>
    </source>
</evidence>
<dbReference type="PANTHER" id="PTHR23403:SF1">
    <property type="entry name" value="TREHALASE"/>
    <property type="match status" value="1"/>
</dbReference>
<dbReference type="PRINTS" id="PR00744">
    <property type="entry name" value="GLHYDRLASE37"/>
</dbReference>
<evidence type="ECO:0000313" key="9">
    <source>
        <dbReference type="EMBL" id="MBC1174801.1"/>
    </source>
</evidence>
<dbReference type="VEuPathDB" id="VectorBase:LLOJ008655"/>
<name>A0A1B0CUM0_LUTLO</name>
<sequence length="633" mass="72250">MNRLAGSLLILGGLFFVISSHVQGFLVTRQIEEWPESCDSGGFEYKRSSEKNRDSEMNRLAGSLLILGGLFFVISSHVQGFLVTRQIEEWPESCDSEIYCYGPLLHTVQMAHLFNDSKTFVDMKLKQNPDVTLQLFRDFMAIHNNEPTREQIRNFVDENFEKEGSEFEPWTPTDWHQNPKFLDNIRDAKLKEFGRELNDLWLKLGRKMTKQVEEEPDKYSIIHVHNPTVKGMLSNFLEIISRFGFIPNGGRVYYSQRSQPPLLAGMIKAYLEFTNDEEFAIQAVPLLEHEFNFWFNNHTVQCMGHTVCTYGDKSKGPRPESYREDVISAEEFPTEEEKQEHYSELKAGAESGMDFSSRWFIDDKGENGGDLRNLKTRSIVPVELNAILFWNAKIIAEFYALGRNLTKAAEFEARATQIANAIHACHWHEDLGIWLDYDLINARRRNFFVPTNLAPLWMKAYNTAQEDHITDKVLRYIESENLDSYPGGVPNTLQNTGEQWDFPNVWAPMQYMLIAGLDGLSDQRAKDLARSWATRWVHSNYIVFNDTHAMFEKYNAEEMGGHGGGGEYEVQIGFGWSNGVIIELLNKYGDILSAPGSKKDASSSSDGLKPFSALIVAIVALFGTLSSRIFGKP</sequence>
<evidence type="ECO:0000256" key="6">
    <source>
        <dbReference type="ARBA" id="ARBA00023295"/>
    </source>
</evidence>
<reference evidence="10" key="3">
    <citation type="submission" date="2020-05" db="UniProtKB">
        <authorList>
            <consortium name="EnsemblMetazoa"/>
        </authorList>
    </citation>
    <scope>IDENTIFICATION</scope>
    <source>
        <strain evidence="10">Jacobina</strain>
    </source>
</reference>
<evidence type="ECO:0000313" key="11">
    <source>
        <dbReference type="Proteomes" id="UP000092461"/>
    </source>
</evidence>
<comment type="similarity">
    <text evidence="2 7">Belongs to the glycosyl hydrolase 37 family.</text>
</comment>
<proteinExistence type="inferred from homology"/>
<dbReference type="Proteomes" id="UP000092461">
    <property type="component" value="Unassembled WGS sequence"/>
</dbReference>
<dbReference type="EMBL" id="AJWK01029372">
    <property type="status" value="NOT_ANNOTATED_CDS"/>
    <property type="molecule type" value="Genomic_DNA"/>
</dbReference>
<evidence type="ECO:0000256" key="8">
    <source>
        <dbReference type="SAM" id="SignalP"/>
    </source>
</evidence>
<evidence type="ECO:0000313" key="10">
    <source>
        <dbReference type="EnsemblMetazoa" id="LLOJ008655-PA"/>
    </source>
</evidence>
<comment type="catalytic activity">
    <reaction evidence="1 7">
        <text>alpha,alpha-trehalose + H2O = alpha-D-glucose + beta-D-glucose</text>
        <dbReference type="Rhea" id="RHEA:32675"/>
        <dbReference type="ChEBI" id="CHEBI:15377"/>
        <dbReference type="ChEBI" id="CHEBI:15903"/>
        <dbReference type="ChEBI" id="CHEBI:16551"/>
        <dbReference type="ChEBI" id="CHEBI:17925"/>
        <dbReference type="EC" id="3.2.1.28"/>
    </reaction>
</comment>
<evidence type="ECO:0000256" key="7">
    <source>
        <dbReference type="RuleBase" id="RU361180"/>
    </source>
</evidence>
<evidence type="ECO:0000256" key="5">
    <source>
        <dbReference type="ARBA" id="ARBA00022801"/>
    </source>
</evidence>
<evidence type="ECO:0000256" key="3">
    <source>
        <dbReference type="ARBA" id="ARBA00012757"/>
    </source>
</evidence>
<dbReference type="EMBL" id="AJWK01029374">
    <property type="status" value="NOT_ANNOTATED_CDS"/>
    <property type="molecule type" value="Genomic_DNA"/>
</dbReference>
<accession>A0A1B0CUM0</accession>
<dbReference type="EMBL" id="GITU01006098">
    <property type="protein sequence ID" value="MBC1174801.1"/>
    <property type="molecule type" value="Transcribed_RNA"/>
</dbReference>
<keyword evidence="6 7" id="KW-0326">Glycosidase</keyword>
<dbReference type="EC" id="3.2.1.28" evidence="3 7"/>
<dbReference type="InterPro" id="IPR012341">
    <property type="entry name" value="6hp_glycosidase-like_sf"/>
</dbReference>
<dbReference type="EMBL" id="AJWK01029373">
    <property type="status" value="NOT_ANNOTATED_CDS"/>
    <property type="molecule type" value="Genomic_DNA"/>
</dbReference>
<dbReference type="PANTHER" id="PTHR23403">
    <property type="entry name" value="TREHALASE"/>
    <property type="match status" value="1"/>
</dbReference>
<dbReference type="InterPro" id="IPR008928">
    <property type="entry name" value="6-hairpin_glycosidase_sf"/>
</dbReference>
<dbReference type="Gene3D" id="1.50.10.10">
    <property type="match status" value="1"/>
</dbReference>
<dbReference type="Pfam" id="PF01204">
    <property type="entry name" value="Trehalase"/>
    <property type="match status" value="1"/>
</dbReference>
<organism evidence="10 11">
    <name type="scientific">Lutzomyia longipalpis</name>
    <name type="common">Sand fly</name>
    <dbReference type="NCBI Taxonomy" id="7200"/>
    <lineage>
        <taxon>Eukaryota</taxon>
        <taxon>Metazoa</taxon>
        <taxon>Ecdysozoa</taxon>
        <taxon>Arthropoda</taxon>
        <taxon>Hexapoda</taxon>
        <taxon>Insecta</taxon>
        <taxon>Pterygota</taxon>
        <taxon>Neoptera</taxon>
        <taxon>Endopterygota</taxon>
        <taxon>Diptera</taxon>
        <taxon>Nematocera</taxon>
        <taxon>Psychodoidea</taxon>
        <taxon>Psychodidae</taxon>
        <taxon>Lutzomyia</taxon>
        <taxon>Lutzomyia</taxon>
    </lineage>
</organism>
<keyword evidence="5 7" id="KW-0378">Hydrolase</keyword>
<dbReference type="InterPro" id="IPR018232">
    <property type="entry name" value="Glyco_hydro_37_CS"/>
</dbReference>
<keyword evidence="11" id="KW-1185">Reference proteome</keyword>
<dbReference type="PROSITE" id="PS00928">
    <property type="entry name" value="TREHALASE_2"/>
    <property type="match status" value="1"/>
</dbReference>
<protein>
    <recommendedName>
        <fullName evidence="4 7">Trehalase</fullName>
        <ecNumber evidence="3 7">3.2.1.28</ecNumber>
    </recommendedName>
    <alternativeName>
        <fullName evidence="7">Alpha-trehalose glucohydrolase</fullName>
    </alternativeName>
</protein>
<reference evidence="9" key="2">
    <citation type="journal article" date="2020" name="BMC">
        <title>Leishmania infection induces a limited differential gene expression in the sand fly midgut.</title>
        <authorList>
            <person name="Coutinho-Abreu I.V."/>
            <person name="Serafim T.D."/>
            <person name="Meneses C."/>
            <person name="Kamhawi S."/>
            <person name="Oliveira F."/>
            <person name="Valenzuela J.G."/>
        </authorList>
    </citation>
    <scope>NUCLEOTIDE SEQUENCE</scope>
    <source>
        <strain evidence="9">Jacobina</strain>
        <tissue evidence="9">Midgut</tissue>
    </source>
</reference>
<reference evidence="11" key="1">
    <citation type="submission" date="2012-05" db="EMBL/GenBank/DDBJ databases">
        <title>Whole Genome Assembly of Lutzomyia longipalpis.</title>
        <authorList>
            <person name="Richards S."/>
            <person name="Qu C."/>
            <person name="Dillon R."/>
            <person name="Worley K."/>
            <person name="Scherer S."/>
            <person name="Batterton M."/>
            <person name="Taylor A."/>
            <person name="Hawes A."/>
            <person name="Hernandez B."/>
            <person name="Kovar C."/>
            <person name="Mandapat C."/>
            <person name="Pham C."/>
            <person name="Qu C."/>
            <person name="Jing C."/>
            <person name="Bess C."/>
            <person name="Bandaranaike D."/>
            <person name="Ngo D."/>
            <person name="Ongeri F."/>
            <person name="Arias F."/>
            <person name="Lara F."/>
            <person name="Weissenberger G."/>
            <person name="Kamau G."/>
            <person name="Han H."/>
            <person name="Shen H."/>
            <person name="Dinh H."/>
            <person name="Khalil I."/>
            <person name="Jones J."/>
            <person name="Shafer J."/>
            <person name="Jayaseelan J."/>
            <person name="Quiroz J."/>
            <person name="Blankenburg K."/>
            <person name="Nguyen L."/>
            <person name="Jackson L."/>
            <person name="Francisco L."/>
            <person name="Tang L.-Y."/>
            <person name="Pu L.-L."/>
            <person name="Perales L."/>
            <person name="Lorensuhewa L."/>
            <person name="Munidasa M."/>
            <person name="Coyle M."/>
            <person name="Taylor M."/>
            <person name="Puazo M."/>
            <person name="Firestine M."/>
            <person name="Scheel M."/>
            <person name="Javaid M."/>
            <person name="Wang M."/>
            <person name="Li M."/>
            <person name="Tabassum N."/>
            <person name="Saada N."/>
            <person name="Osuji N."/>
            <person name="Aqrawi P."/>
            <person name="Fu Q."/>
            <person name="Thornton R."/>
            <person name="Raj R."/>
            <person name="Goodspeed R."/>
            <person name="Mata R."/>
            <person name="Najjar R."/>
            <person name="Gubbala S."/>
            <person name="Lee S."/>
            <person name="Denson S."/>
            <person name="Patil S."/>
            <person name="Macmil S."/>
            <person name="Qi S."/>
            <person name="Matskevitch T."/>
            <person name="Palculict T."/>
            <person name="Mathew T."/>
            <person name="Vee V."/>
            <person name="Velamala V."/>
            <person name="Korchina V."/>
            <person name="Cai W."/>
            <person name="Liu W."/>
            <person name="Dai W."/>
            <person name="Zou X."/>
            <person name="Zhu Y."/>
            <person name="Zhang Y."/>
            <person name="Wu Y.-Q."/>
            <person name="Xin Y."/>
            <person name="Nazarath L."/>
            <person name="Kovar C."/>
            <person name="Han Y."/>
            <person name="Muzny D."/>
            <person name="Gibbs R."/>
        </authorList>
    </citation>
    <scope>NUCLEOTIDE SEQUENCE [LARGE SCALE GENOMIC DNA]</scope>
    <source>
        <strain evidence="11">Jacobina</strain>
    </source>
</reference>